<feature type="region of interest" description="Disordered" evidence="1">
    <location>
        <begin position="146"/>
        <end position="165"/>
    </location>
</feature>
<protein>
    <submittedName>
        <fullName evidence="2">Uncharacterized protein</fullName>
    </submittedName>
</protein>
<dbReference type="OrthoDB" id="521297at2759"/>
<comment type="caution">
    <text evidence="2">The sequence shown here is derived from an EMBL/GenBank/DDBJ whole genome shotgun (WGS) entry which is preliminary data.</text>
</comment>
<feature type="compositionally biased region" description="Basic and acidic residues" evidence="1">
    <location>
        <begin position="199"/>
        <end position="233"/>
    </location>
</feature>
<organism evidence="2 3">
    <name type="scientific">Chlorella vulgaris</name>
    <name type="common">Green alga</name>
    <dbReference type="NCBI Taxonomy" id="3077"/>
    <lineage>
        <taxon>Eukaryota</taxon>
        <taxon>Viridiplantae</taxon>
        <taxon>Chlorophyta</taxon>
        <taxon>core chlorophytes</taxon>
        <taxon>Trebouxiophyceae</taxon>
        <taxon>Chlorellales</taxon>
        <taxon>Chlorellaceae</taxon>
        <taxon>Chlorella clade</taxon>
        <taxon>Chlorella</taxon>
    </lineage>
</organism>
<feature type="compositionally biased region" description="Low complexity" evidence="1">
    <location>
        <begin position="237"/>
        <end position="253"/>
    </location>
</feature>
<evidence type="ECO:0000313" key="3">
    <source>
        <dbReference type="Proteomes" id="UP001055712"/>
    </source>
</evidence>
<feature type="region of interest" description="Disordered" evidence="1">
    <location>
        <begin position="541"/>
        <end position="561"/>
    </location>
</feature>
<dbReference type="EMBL" id="SIDB01000006">
    <property type="protein sequence ID" value="KAI3431369.1"/>
    <property type="molecule type" value="Genomic_DNA"/>
</dbReference>
<sequence length="561" mass="60408">MEHRFGAAAAAQGAGITPESLPVLRSFLSHLLSRGIISELQAQAADCEVFQGLPRAGTVDAWGRKTAGTTYLGGAQPVGKAGCSSKGVQQEYAELEDGAADLAAGSEQLQEEAAAGAADERSGGAAAQAAAAIDMDSEDADAPLMLQQPLQRKRSRPATVSADDTGAEDCMGVAQSASAAAALPLRNLMLIGDMLEPRQHRDRDAAAEDSDSKRRKRVELTAKEDAEVKRPVVEAHPPLQQQQPQQQQQLQQPAVGTVAPSPLPCQQQQQHQHQQPGYPPVSFTMQPPVPQQQCLLPCVSGTALLTPQLLAEQHFMEQLRLRCAAPFSGIQAEHVVHVGPPRQAYRPHMAHVFGGTAVESALLLQQLATQLDPCLDPGDPLTQHRLQLTQRLQGLTWGYDEMVAAVQCPLPRSSVSDTAAGTGDSPPPSKGKRGGTKRTLSATARPMPQLNHFNNLGGLEGLWNWYTKPNADGVSIKQQEEERIGHTQAPAWRQGFSRQRWSEVKTLLDYIEEAAKKQDETTGRSVCRKLVARELEATRSVGLPTMHKQLSRSKKPAATAE</sequence>
<feature type="compositionally biased region" description="Low complexity" evidence="1">
    <location>
        <begin position="266"/>
        <end position="275"/>
    </location>
</feature>
<dbReference type="Proteomes" id="UP001055712">
    <property type="component" value="Unassembled WGS sequence"/>
</dbReference>
<reference evidence="2" key="1">
    <citation type="journal article" date="2019" name="Plant J.">
        <title>Chlorella vulgaris genome assembly and annotation reveals the molecular basis for metabolic acclimation to high light conditions.</title>
        <authorList>
            <person name="Cecchin M."/>
            <person name="Marcolungo L."/>
            <person name="Rossato M."/>
            <person name="Girolomoni L."/>
            <person name="Cosentino E."/>
            <person name="Cuine S."/>
            <person name="Li-Beisson Y."/>
            <person name="Delledonne M."/>
            <person name="Ballottari M."/>
        </authorList>
    </citation>
    <scope>NUCLEOTIDE SEQUENCE</scope>
    <source>
        <strain evidence="2">211/11P</strain>
    </source>
</reference>
<accession>A0A9D4TPY1</accession>
<feature type="region of interest" description="Disordered" evidence="1">
    <location>
        <begin position="413"/>
        <end position="441"/>
    </location>
</feature>
<evidence type="ECO:0000256" key="1">
    <source>
        <dbReference type="SAM" id="MobiDB-lite"/>
    </source>
</evidence>
<gene>
    <name evidence="2" type="ORF">D9Q98_004425</name>
</gene>
<keyword evidence="3" id="KW-1185">Reference proteome</keyword>
<dbReference type="AlphaFoldDB" id="A0A9D4TPY1"/>
<evidence type="ECO:0000313" key="2">
    <source>
        <dbReference type="EMBL" id="KAI3431369.1"/>
    </source>
</evidence>
<reference evidence="2" key="2">
    <citation type="submission" date="2020-11" db="EMBL/GenBank/DDBJ databases">
        <authorList>
            <person name="Cecchin M."/>
            <person name="Marcolungo L."/>
            <person name="Rossato M."/>
            <person name="Girolomoni L."/>
            <person name="Cosentino E."/>
            <person name="Cuine S."/>
            <person name="Li-Beisson Y."/>
            <person name="Delledonne M."/>
            <person name="Ballottari M."/>
        </authorList>
    </citation>
    <scope>NUCLEOTIDE SEQUENCE</scope>
    <source>
        <strain evidence="2">211/11P</strain>
        <tissue evidence="2">Whole cell</tissue>
    </source>
</reference>
<proteinExistence type="predicted"/>
<feature type="region of interest" description="Disordered" evidence="1">
    <location>
        <begin position="199"/>
        <end position="277"/>
    </location>
</feature>
<name>A0A9D4TPY1_CHLVU</name>